<reference evidence="9 10" key="1">
    <citation type="submission" date="2024-10" db="EMBL/GenBank/DDBJ databases">
        <title>The Natural Products Discovery Center: Release of the First 8490 Sequenced Strains for Exploring Actinobacteria Biosynthetic Diversity.</title>
        <authorList>
            <person name="Kalkreuter E."/>
            <person name="Kautsar S.A."/>
            <person name="Yang D."/>
            <person name="Bader C.D."/>
            <person name="Teijaro C.N."/>
            <person name="Fluegel L."/>
            <person name="Davis C.M."/>
            <person name="Simpson J.R."/>
            <person name="Lauterbach L."/>
            <person name="Steele A.D."/>
            <person name="Gui C."/>
            <person name="Meng S."/>
            <person name="Li G."/>
            <person name="Viehrig K."/>
            <person name="Ye F."/>
            <person name="Su P."/>
            <person name="Kiefer A.F."/>
            <person name="Nichols A."/>
            <person name="Cepeda A.J."/>
            <person name="Yan W."/>
            <person name="Fan B."/>
            <person name="Jiang Y."/>
            <person name="Adhikari A."/>
            <person name="Zheng C.-J."/>
            <person name="Schuster L."/>
            <person name="Cowan T.M."/>
            <person name="Smanski M.J."/>
            <person name="Chevrette M.G."/>
            <person name="De Carvalho L.P.S."/>
            <person name="Shen B."/>
        </authorList>
    </citation>
    <scope>NUCLEOTIDE SEQUENCE [LARGE SCALE GENOMIC DNA]</scope>
    <source>
        <strain evidence="9 10">NPDC003029</strain>
    </source>
</reference>
<dbReference type="Gene3D" id="3.40.50.150">
    <property type="entry name" value="Vaccinia Virus protein VP39"/>
    <property type="match status" value="1"/>
</dbReference>
<evidence type="ECO:0000256" key="3">
    <source>
        <dbReference type="ARBA" id="ARBA00022679"/>
    </source>
</evidence>
<feature type="compositionally biased region" description="Acidic residues" evidence="6">
    <location>
        <begin position="65"/>
        <end position="77"/>
    </location>
</feature>
<dbReference type="RefSeq" id="WP_387893797.1">
    <property type="nucleotide sequence ID" value="NZ_JBIAPK010000001.1"/>
</dbReference>
<dbReference type="Pfam" id="PF20466">
    <property type="entry name" value="MmeI_TRD"/>
    <property type="match status" value="1"/>
</dbReference>
<evidence type="ECO:0000256" key="5">
    <source>
        <dbReference type="ARBA" id="ARBA00047942"/>
    </source>
</evidence>
<feature type="domain" description="MmeI-like target recognition" evidence="8">
    <location>
        <begin position="1003"/>
        <end position="1181"/>
    </location>
</feature>
<protein>
    <recommendedName>
        <fullName evidence="1">site-specific DNA-methyltransferase (adenine-specific)</fullName>
        <ecNumber evidence="1">2.1.1.72</ecNumber>
    </recommendedName>
</protein>
<name>A0ABW6R8Q5_9ACTN</name>
<dbReference type="GO" id="GO:0008168">
    <property type="term" value="F:methyltransferase activity"/>
    <property type="evidence" value="ECO:0007669"/>
    <property type="project" value="UniProtKB-KW"/>
</dbReference>
<keyword evidence="4" id="KW-0949">S-adenosyl-L-methionine</keyword>
<dbReference type="GO" id="GO:0032259">
    <property type="term" value="P:methylation"/>
    <property type="evidence" value="ECO:0007669"/>
    <property type="project" value="UniProtKB-KW"/>
</dbReference>
<proteinExistence type="predicted"/>
<evidence type="ECO:0000256" key="2">
    <source>
        <dbReference type="ARBA" id="ARBA00022603"/>
    </source>
</evidence>
<evidence type="ECO:0000256" key="1">
    <source>
        <dbReference type="ARBA" id="ARBA00011900"/>
    </source>
</evidence>
<dbReference type="Pfam" id="PF07669">
    <property type="entry name" value="Eco57I"/>
    <property type="match status" value="1"/>
</dbReference>
<dbReference type="InterPro" id="IPR011639">
    <property type="entry name" value="MethylTrfase_TaqI-like_dom"/>
</dbReference>
<keyword evidence="3" id="KW-0808">Transferase</keyword>
<dbReference type="PRINTS" id="PR00507">
    <property type="entry name" value="N12N6MTFRASE"/>
</dbReference>
<keyword evidence="10" id="KW-1185">Reference proteome</keyword>
<comment type="catalytic activity">
    <reaction evidence="5">
        <text>a 2'-deoxyadenosine in DNA + S-adenosyl-L-methionine = an N(6)-methyl-2'-deoxyadenosine in DNA + S-adenosyl-L-homocysteine + H(+)</text>
        <dbReference type="Rhea" id="RHEA:15197"/>
        <dbReference type="Rhea" id="RHEA-COMP:12418"/>
        <dbReference type="Rhea" id="RHEA-COMP:12419"/>
        <dbReference type="ChEBI" id="CHEBI:15378"/>
        <dbReference type="ChEBI" id="CHEBI:57856"/>
        <dbReference type="ChEBI" id="CHEBI:59789"/>
        <dbReference type="ChEBI" id="CHEBI:90615"/>
        <dbReference type="ChEBI" id="CHEBI:90616"/>
        <dbReference type="EC" id="2.1.1.72"/>
    </reaction>
</comment>
<keyword evidence="2 9" id="KW-0489">Methyltransferase</keyword>
<evidence type="ECO:0000313" key="10">
    <source>
        <dbReference type="Proteomes" id="UP001601976"/>
    </source>
</evidence>
<comment type="caution">
    <text evidence="9">The sequence shown here is derived from an EMBL/GenBank/DDBJ whole genome shotgun (WGS) entry which is preliminary data.</text>
</comment>
<evidence type="ECO:0000256" key="4">
    <source>
        <dbReference type="ARBA" id="ARBA00022691"/>
    </source>
</evidence>
<evidence type="ECO:0000256" key="6">
    <source>
        <dbReference type="SAM" id="MobiDB-lite"/>
    </source>
</evidence>
<evidence type="ECO:0000259" key="7">
    <source>
        <dbReference type="Pfam" id="PF07669"/>
    </source>
</evidence>
<dbReference type="PANTHER" id="PTHR33841">
    <property type="entry name" value="DNA METHYLTRANSFERASE YEEA-RELATED"/>
    <property type="match status" value="1"/>
</dbReference>
<dbReference type="Proteomes" id="UP001601976">
    <property type="component" value="Unassembled WGS sequence"/>
</dbReference>
<dbReference type="EMBL" id="JBIAPK010000001">
    <property type="protein sequence ID" value="MFF3337882.1"/>
    <property type="molecule type" value="Genomic_DNA"/>
</dbReference>
<dbReference type="PANTHER" id="PTHR33841:SF1">
    <property type="entry name" value="DNA METHYLTRANSFERASE A"/>
    <property type="match status" value="1"/>
</dbReference>
<sequence length="1291" mass="142746">MTTVLRDVLDWQHRLVESDAIPDSFAEPIPEHGVTVRADFAFLVEDNDAGDIEGVAGQDAVLETDGNDEDEDTDGPDAADTQSPWRLLGVLSPWGHHPLARSTQGGWTASPVERLAVLLRARDVPVGLVTDGRWWALVWAPRGGSMGCAVWDASLWSAEPDTLRAFVALLQRSRFLGVAAADTLPALLLESLERQEEVTETLGRQVRDAVEMLVGTIDRLDADSGRTLLSDVDDDEFYSGVVTVMMRVVFLLFAEERRLLPSDDALYVSAYSVSRLVDQLESQASLLGEQALEHRTGAWHRLLAVTRAVHQGVAHEDLRMPAYGGSMFDPDRFPWLEGRHGTAADPSSSLPRVDDRTVLRMLRAVQYIEALGERRRLSFRTLDVEQIGYVYEGLLELEVRTADDVVLGMIRPPKWPRVTKGECEVALPEALNILAAMDRGPSIEEWVAARTGWSKARLKTVFATPLEQERRLAVLRAVSGDTELADAIEPFAAVLRYDERGFPAITPPGGRYVAPSTRRSASGTHYTPRSLAEDVAGNTLEALVYRPGPLETADRTAWRLRPSTAILELKVADIAMGSGAFLTAACRYLADRLVEAWEAEGRRDALEAVRRRAGHQLSSDAEIERVLVEARRLVAEHCLYGVDLNPLAVEMAKLSLWLVTMDRERPFGFLDDRFKTGDSLFGLAGIDQLEILHVDPAAGRKIHQGAVFDLTAGVRPLLQQAADLRRRITAAPVVTIRDVEHKASLLKEAEATIDQLRLMADAVTAAGLLAATERPKDVEKRFIQLSWALSQDSDRQALAETVAADLQTGRPEITSPREPLHWPLAFPEVFADTPTPGFDAVIGNPPFLGGKKISGASGTEYLAWLQRWDGGGVKGSADLAARFVLRAQHLLSARGQLGYIATNTLVQGDTLEVGLTQAVTRGMTLRRGQSSHPWPSSSANLEIINVWGSQAKLSRTSLRWLDGEDVPAIGADLEPVGRVIGRPQRLAANDGHAFMGSNVFGVGFTLTRDQADTLITHDPQNGEILAPYVIGKDLNQRPNCSASRWIINFGSRSLEQAEQYPEALGIVRRLVKPNRDRSNRATYRDNWWQYAERAINLYEAVRDLDHVIAMSLVSNAVMPVRVPTGPVFAHACGVFALSDFASLAFLSSSFHTLWAVRYASTMRRDVRYTPTDVFLTLPRPTSTPEMERLGRRLDVERRELMLGRGWGLTTTYNHVHDPADRDPQVQALRELHAEIDAAVLAAYEWGDLDLRIGHHPTKIGTRWTVSKEARFELLDRLLEENQRRAALEGGK</sequence>
<evidence type="ECO:0000313" key="9">
    <source>
        <dbReference type="EMBL" id="MFF3337882.1"/>
    </source>
</evidence>
<dbReference type="InterPro" id="IPR029063">
    <property type="entry name" value="SAM-dependent_MTases_sf"/>
</dbReference>
<gene>
    <name evidence="9" type="ORF">ACFYWW_03955</name>
</gene>
<accession>A0ABW6R8Q5</accession>
<dbReference type="PROSITE" id="PS00092">
    <property type="entry name" value="N6_MTASE"/>
    <property type="match status" value="1"/>
</dbReference>
<dbReference type="SUPFAM" id="SSF53335">
    <property type="entry name" value="S-adenosyl-L-methionine-dependent methyltransferases"/>
    <property type="match status" value="1"/>
</dbReference>
<evidence type="ECO:0000259" key="8">
    <source>
        <dbReference type="Pfam" id="PF20466"/>
    </source>
</evidence>
<dbReference type="InterPro" id="IPR050953">
    <property type="entry name" value="N4_N6_ade-DNA_methylase"/>
</dbReference>
<organism evidence="9 10">
    <name type="scientific">Streptomyces flavidovirens</name>
    <dbReference type="NCBI Taxonomy" id="67298"/>
    <lineage>
        <taxon>Bacteria</taxon>
        <taxon>Bacillati</taxon>
        <taxon>Actinomycetota</taxon>
        <taxon>Actinomycetes</taxon>
        <taxon>Kitasatosporales</taxon>
        <taxon>Streptomycetaceae</taxon>
        <taxon>Streptomyces</taxon>
    </lineage>
</organism>
<dbReference type="EC" id="2.1.1.72" evidence="1"/>
<feature type="region of interest" description="Disordered" evidence="6">
    <location>
        <begin position="63"/>
        <end position="82"/>
    </location>
</feature>
<dbReference type="InterPro" id="IPR002052">
    <property type="entry name" value="DNA_methylase_N6_adenine_CS"/>
</dbReference>
<feature type="domain" description="Type II methyltransferase M.TaqI-like" evidence="7">
    <location>
        <begin position="637"/>
        <end position="910"/>
    </location>
</feature>
<dbReference type="InterPro" id="IPR046820">
    <property type="entry name" value="MmeI_TRD"/>
</dbReference>